<reference evidence="12" key="2">
    <citation type="submission" date="2020-05" db="UniProtKB">
        <authorList>
            <consortium name="EnsemblMetazoa"/>
        </authorList>
    </citation>
    <scope>IDENTIFICATION</scope>
</reference>
<evidence type="ECO:0000313" key="13">
    <source>
        <dbReference type="Proteomes" id="UP000030765"/>
    </source>
</evidence>
<dbReference type="GO" id="GO:0006508">
    <property type="term" value="P:proteolysis"/>
    <property type="evidence" value="ECO:0007669"/>
    <property type="project" value="InterPro"/>
</dbReference>
<evidence type="ECO:0000313" key="11">
    <source>
        <dbReference type="EMBL" id="KFB37799.1"/>
    </source>
</evidence>
<dbReference type="InterPro" id="IPR018114">
    <property type="entry name" value="TRYPSIN_HIS"/>
</dbReference>
<dbReference type="Gene3D" id="2.40.10.10">
    <property type="entry name" value="Trypsin-like serine proteases"/>
    <property type="match status" value="1"/>
</dbReference>
<dbReference type="InterPro" id="IPR001314">
    <property type="entry name" value="Peptidase_S1A"/>
</dbReference>
<keyword evidence="2" id="KW-0964">Secreted</keyword>
<evidence type="ECO:0000313" key="12">
    <source>
        <dbReference type="EnsemblMetazoa" id="ASIC004965-PA"/>
    </source>
</evidence>
<evidence type="ECO:0000256" key="1">
    <source>
        <dbReference type="ARBA" id="ARBA00004613"/>
    </source>
</evidence>
<evidence type="ECO:0000256" key="5">
    <source>
        <dbReference type="ARBA" id="ARBA00022859"/>
    </source>
</evidence>
<dbReference type="CDD" id="cd00190">
    <property type="entry name" value="Tryp_SPc"/>
    <property type="match status" value="1"/>
</dbReference>
<dbReference type="InterPro" id="IPR009003">
    <property type="entry name" value="Peptidase_S1_PA"/>
</dbReference>
<dbReference type="GO" id="GO:0004252">
    <property type="term" value="F:serine-type endopeptidase activity"/>
    <property type="evidence" value="ECO:0007669"/>
    <property type="project" value="InterPro"/>
</dbReference>
<dbReference type="Pfam" id="PF00089">
    <property type="entry name" value="Trypsin"/>
    <property type="match status" value="1"/>
</dbReference>
<organism evidence="11">
    <name type="scientific">Anopheles sinensis</name>
    <name type="common">Mosquito</name>
    <dbReference type="NCBI Taxonomy" id="74873"/>
    <lineage>
        <taxon>Eukaryota</taxon>
        <taxon>Metazoa</taxon>
        <taxon>Ecdysozoa</taxon>
        <taxon>Arthropoda</taxon>
        <taxon>Hexapoda</taxon>
        <taxon>Insecta</taxon>
        <taxon>Pterygota</taxon>
        <taxon>Neoptera</taxon>
        <taxon>Endopterygota</taxon>
        <taxon>Diptera</taxon>
        <taxon>Nematocera</taxon>
        <taxon>Culicoidea</taxon>
        <taxon>Culicidae</taxon>
        <taxon>Anophelinae</taxon>
        <taxon>Anopheles</taxon>
    </lineage>
</organism>
<dbReference type="InterPro" id="IPR051487">
    <property type="entry name" value="Ser/Thr_Proteases_Immune/Dev"/>
</dbReference>
<dbReference type="AlphaFoldDB" id="A0A084VIK5"/>
<keyword evidence="3" id="KW-0399">Innate immunity</keyword>
<keyword evidence="5" id="KW-0391">Immunity</keyword>
<keyword evidence="13" id="KW-1185">Reference proteome</keyword>
<dbReference type="GO" id="GO:0005576">
    <property type="term" value="C:extracellular region"/>
    <property type="evidence" value="ECO:0007669"/>
    <property type="project" value="UniProtKB-SubCell"/>
</dbReference>
<evidence type="ECO:0000256" key="9">
    <source>
        <dbReference type="SAM" id="MobiDB-lite"/>
    </source>
</evidence>
<protein>
    <submittedName>
        <fullName evidence="11">AGAP012036-PA-like protein</fullName>
    </submittedName>
</protein>
<keyword evidence="7" id="KW-0325">Glycoprotein</keyword>
<dbReference type="VEuPathDB" id="VectorBase:ASIC004965"/>
<dbReference type="EMBL" id="KE524854">
    <property type="protein sequence ID" value="KFB37799.1"/>
    <property type="molecule type" value="Genomic_DNA"/>
</dbReference>
<feature type="region of interest" description="Disordered" evidence="9">
    <location>
        <begin position="1"/>
        <end position="28"/>
    </location>
</feature>
<dbReference type="Proteomes" id="UP000030765">
    <property type="component" value="Unassembled WGS sequence"/>
</dbReference>
<evidence type="ECO:0000256" key="3">
    <source>
        <dbReference type="ARBA" id="ARBA00022588"/>
    </source>
</evidence>
<dbReference type="InterPro" id="IPR043504">
    <property type="entry name" value="Peptidase_S1_PA_chymotrypsin"/>
</dbReference>
<proteinExistence type="inferred from homology"/>
<dbReference type="SMART" id="SM00020">
    <property type="entry name" value="Tryp_SPc"/>
    <property type="match status" value="1"/>
</dbReference>
<sequence>MPSTTTQSTSKRLPSENTPATDLVLPAPTPTTTAKSAVLSSLCGRLPVVNHIYGGADDEGLVHRWSVFLDLGSEGRDRCVGSVITDRHVLTAAHCLDNKQLHDITMYFGLYDLREMVQCLQNDLCLKRTPSEFIVHYEYYADKGNNDIAIIRFDKPLNTTNREIEAICLPNYFTYDELFPMRMDDGTVVNLLSFGWGEMGGGELAHTRRVVMLNVTAGSECENSIHSKTICTIGVTEGQDVCQGDSGAPLVWLYKKRMYVVGVVSSGPKCGMHFNKPSIAMRISHFKDWVIAKIKSQ</sequence>
<dbReference type="OrthoDB" id="6339452at2759"/>
<feature type="compositionally biased region" description="Polar residues" evidence="9">
    <location>
        <begin position="1"/>
        <end position="17"/>
    </location>
</feature>
<keyword evidence="6" id="KW-1015">Disulfide bond</keyword>
<dbReference type="SUPFAM" id="SSF50494">
    <property type="entry name" value="Trypsin-like serine proteases"/>
    <property type="match status" value="1"/>
</dbReference>
<name>A0A084VIK5_ANOSI</name>
<reference evidence="11 13" key="1">
    <citation type="journal article" date="2014" name="BMC Genomics">
        <title>Genome sequence of Anopheles sinensis provides insight into genetics basis of mosquito competence for malaria parasites.</title>
        <authorList>
            <person name="Zhou D."/>
            <person name="Zhang D."/>
            <person name="Ding G."/>
            <person name="Shi L."/>
            <person name="Hou Q."/>
            <person name="Ye Y."/>
            <person name="Xu Y."/>
            <person name="Zhou H."/>
            <person name="Xiong C."/>
            <person name="Li S."/>
            <person name="Yu J."/>
            <person name="Hong S."/>
            <person name="Yu X."/>
            <person name="Zou P."/>
            <person name="Chen C."/>
            <person name="Chang X."/>
            <person name="Wang W."/>
            <person name="Lv Y."/>
            <person name="Sun Y."/>
            <person name="Ma L."/>
            <person name="Shen B."/>
            <person name="Zhu C."/>
        </authorList>
    </citation>
    <scope>NUCLEOTIDE SEQUENCE [LARGE SCALE GENOMIC DNA]</scope>
</reference>
<comment type="similarity">
    <text evidence="8">Belongs to the peptidase S1 family. CLIP subfamily.</text>
</comment>
<dbReference type="PANTHER" id="PTHR24256">
    <property type="entry name" value="TRYPTASE-RELATED"/>
    <property type="match status" value="1"/>
</dbReference>
<dbReference type="EMBL" id="ATLV01013366">
    <property type="status" value="NOT_ANNOTATED_CDS"/>
    <property type="molecule type" value="Genomic_DNA"/>
</dbReference>
<feature type="compositionally biased region" description="Low complexity" evidence="9">
    <location>
        <begin position="18"/>
        <end position="28"/>
    </location>
</feature>
<keyword evidence="4" id="KW-0732">Signal</keyword>
<gene>
    <name evidence="11" type="ORF">ZHAS_00004965</name>
</gene>
<dbReference type="OMA" id="ECENSIH"/>
<feature type="domain" description="Peptidase S1" evidence="10">
    <location>
        <begin position="52"/>
        <end position="295"/>
    </location>
</feature>
<dbReference type="PROSITE" id="PS00134">
    <property type="entry name" value="TRYPSIN_HIS"/>
    <property type="match status" value="1"/>
</dbReference>
<evidence type="ECO:0000256" key="8">
    <source>
        <dbReference type="ARBA" id="ARBA00024195"/>
    </source>
</evidence>
<dbReference type="EnsemblMetazoa" id="ASIC004965-RA">
    <property type="protein sequence ID" value="ASIC004965-PA"/>
    <property type="gene ID" value="ASIC004965"/>
</dbReference>
<evidence type="ECO:0000256" key="7">
    <source>
        <dbReference type="ARBA" id="ARBA00023180"/>
    </source>
</evidence>
<accession>A0A084VIK5</accession>
<evidence type="ECO:0000259" key="10">
    <source>
        <dbReference type="PROSITE" id="PS50240"/>
    </source>
</evidence>
<dbReference type="PRINTS" id="PR00722">
    <property type="entry name" value="CHYMOTRYPSIN"/>
</dbReference>
<dbReference type="STRING" id="74873.A0A084VIK5"/>
<evidence type="ECO:0000256" key="6">
    <source>
        <dbReference type="ARBA" id="ARBA00023157"/>
    </source>
</evidence>
<dbReference type="InterPro" id="IPR001254">
    <property type="entry name" value="Trypsin_dom"/>
</dbReference>
<evidence type="ECO:0000256" key="2">
    <source>
        <dbReference type="ARBA" id="ARBA00022525"/>
    </source>
</evidence>
<dbReference type="VEuPathDB" id="VectorBase:ASIS001708"/>
<evidence type="ECO:0000256" key="4">
    <source>
        <dbReference type="ARBA" id="ARBA00022729"/>
    </source>
</evidence>
<dbReference type="PROSITE" id="PS50240">
    <property type="entry name" value="TRYPSIN_DOM"/>
    <property type="match status" value="1"/>
</dbReference>
<comment type="subcellular location">
    <subcellularLocation>
        <location evidence="1">Secreted</location>
    </subcellularLocation>
</comment>
<dbReference type="GO" id="GO:0045087">
    <property type="term" value="P:innate immune response"/>
    <property type="evidence" value="ECO:0007669"/>
    <property type="project" value="UniProtKB-KW"/>
</dbReference>
<dbReference type="FunFam" id="2.40.10.10:FF:000068">
    <property type="entry name" value="transmembrane protease serine 2"/>
    <property type="match status" value="1"/>
</dbReference>